<evidence type="ECO:0000256" key="1">
    <source>
        <dbReference type="SAM" id="MobiDB-lite"/>
    </source>
</evidence>
<evidence type="ECO:0000313" key="3">
    <source>
        <dbReference type="WBParaSite" id="ACRNAN_Path_1220.g4734.t1"/>
    </source>
</evidence>
<dbReference type="Proteomes" id="UP000887540">
    <property type="component" value="Unplaced"/>
</dbReference>
<proteinExistence type="predicted"/>
<accession>A0A914BXE0</accession>
<protein>
    <submittedName>
        <fullName evidence="3">Uncharacterized protein</fullName>
    </submittedName>
</protein>
<dbReference type="AlphaFoldDB" id="A0A914BXE0"/>
<feature type="compositionally biased region" description="Polar residues" evidence="1">
    <location>
        <begin position="19"/>
        <end position="58"/>
    </location>
</feature>
<organism evidence="2 3">
    <name type="scientific">Acrobeloides nanus</name>
    <dbReference type="NCBI Taxonomy" id="290746"/>
    <lineage>
        <taxon>Eukaryota</taxon>
        <taxon>Metazoa</taxon>
        <taxon>Ecdysozoa</taxon>
        <taxon>Nematoda</taxon>
        <taxon>Chromadorea</taxon>
        <taxon>Rhabditida</taxon>
        <taxon>Tylenchina</taxon>
        <taxon>Cephalobomorpha</taxon>
        <taxon>Cephaloboidea</taxon>
        <taxon>Cephalobidae</taxon>
        <taxon>Acrobeloides</taxon>
    </lineage>
</organism>
<feature type="compositionally biased region" description="Polar residues" evidence="1">
    <location>
        <begin position="98"/>
        <end position="131"/>
    </location>
</feature>
<keyword evidence="2" id="KW-1185">Reference proteome</keyword>
<evidence type="ECO:0000313" key="2">
    <source>
        <dbReference type="Proteomes" id="UP000887540"/>
    </source>
</evidence>
<name>A0A914BXE0_9BILA</name>
<sequence>MSSNTRRKKKNFLFGGFSSGNQTTLTDSQFGFTQNSNTTSKAQSRETTPFIQSSSISRENIPGPSLNENDLELRISPSPPPAEPVSKKAKRESIVPDTPTSQLGPQIGQKTRQGRVTSSYTRRSTQVVPDSLASVQSTQAVAETQLLEVVPQSPEKEMVYTTSSGNQNGSNRIRMKEEDDFSPSPTKNTSSIGLFDPTFEIDHDKRDYTDKTELDDLKRQDIVEFKDLRRKDKRPATIVEDAFDFIKPTQEDGSKKFKKAKQGCFYYGNDNINKSYNSSGLVTYQSKSVACADI</sequence>
<dbReference type="WBParaSite" id="ACRNAN_Path_1220.g4734.t1">
    <property type="protein sequence ID" value="ACRNAN_Path_1220.g4734.t1"/>
    <property type="gene ID" value="ACRNAN_Path_1220.g4734"/>
</dbReference>
<feature type="compositionally biased region" description="Basic residues" evidence="1">
    <location>
        <begin position="1"/>
        <end position="11"/>
    </location>
</feature>
<reference evidence="3" key="1">
    <citation type="submission" date="2022-11" db="UniProtKB">
        <authorList>
            <consortium name="WormBaseParasite"/>
        </authorList>
    </citation>
    <scope>IDENTIFICATION</scope>
</reference>
<feature type="region of interest" description="Disordered" evidence="1">
    <location>
        <begin position="1"/>
        <end position="131"/>
    </location>
</feature>